<dbReference type="GO" id="GO:0005524">
    <property type="term" value="F:ATP binding"/>
    <property type="evidence" value="ECO:0007669"/>
    <property type="project" value="UniProtKB-KW"/>
</dbReference>
<feature type="binding site" evidence="19">
    <location>
        <begin position="9"/>
        <end position="16"/>
    </location>
    <ligand>
        <name>GTP</name>
        <dbReference type="ChEBI" id="CHEBI:37565"/>
    </ligand>
</feature>
<dbReference type="EMBL" id="FQXJ01000026">
    <property type="protein sequence ID" value="SHI81227.1"/>
    <property type="molecule type" value="Genomic_DNA"/>
</dbReference>
<evidence type="ECO:0000256" key="18">
    <source>
        <dbReference type="PIRSR" id="PIRSR006135-1"/>
    </source>
</evidence>
<keyword evidence="11 20" id="KW-0808">Transferase</keyword>
<evidence type="ECO:0000256" key="6">
    <source>
        <dbReference type="ARBA" id="ARBA00005159"/>
    </source>
</evidence>
<evidence type="ECO:0000256" key="7">
    <source>
        <dbReference type="ARBA" id="ARBA00007490"/>
    </source>
</evidence>
<evidence type="ECO:0000256" key="13">
    <source>
        <dbReference type="ARBA" id="ARBA00022777"/>
    </source>
</evidence>
<evidence type="ECO:0000256" key="10">
    <source>
        <dbReference type="ARBA" id="ARBA00022573"/>
    </source>
</evidence>
<comment type="function">
    <text evidence="4">Catalyzes ATP-dependent phosphorylation of adenosylcobinamide and addition of GMP to adenosylcobinamide phosphate.</text>
</comment>
<dbReference type="CDD" id="cd00544">
    <property type="entry name" value="CobU"/>
    <property type="match status" value="1"/>
</dbReference>
<keyword evidence="21" id="KW-1185">Reference proteome</keyword>
<organism evidence="20 21">
    <name type="scientific">Desulfosporosinus lacus DSM 15449</name>
    <dbReference type="NCBI Taxonomy" id="1121420"/>
    <lineage>
        <taxon>Bacteria</taxon>
        <taxon>Bacillati</taxon>
        <taxon>Bacillota</taxon>
        <taxon>Clostridia</taxon>
        <taxon>Eubacteriales</taxon>
        <taxon>Desulfitobacteriaceae</taxon>
        <taxon>Desulfosporosinus</taxon>
    </lineage>
</organism>
<comment type="catalytic activity">
    <reaction evidence="1">
        <text>adenosylcob(III)inamide + ATP = adenosylcob(III)inamide phosphate + ADP + H(+)</text>
        <dbReference type="Rhea" id="RHEA:15769"/>
        <dbReference type="ChEBI" id="CHEBI:2480"/>
        <dbReference type="ChEBI" id="CHEBI:15378"/>
        <dbReference type="ChEBI" id="CHEBI:30616"/>
        <dbReference type="ChEBI" id="CHEBI:58502"/>
        <dbReference type="ChEBI" id="CHEBI:456216"/>
        <dbReference type="EC" id="2.7.1.156"/>
    </reaction>
</comment>
<keyword evidence="14" id="KW-0067">ATP-binding</keyword>
<comment type="similarity">
    <text evidence="7">Belongs to the CobU/CobP family.</text>
</comment>
<feature type="binding site" evidence="19">
    <location>
        <position position="84"/>
    </location>
    <ligand>
        <name>GTP</name>
        <dbReference type="ChEBI" id="CHEBI:37565"/>
    </ligand>
</feature>
<dbReference type="GO" id="GO:0008820">
    <property type="term" value="F:cobinamide phosphate guanylyltransferase activity"/>
    <property type="evidence" value="ECO:0007669"/>
    <property type="project" value="UniProtKB-EC"/>
</dbReference>
<proteinExistence type="inferred from homology"/>
<dbReference type="OrthoDB" id="9799422at2"/>
<dbReference type="PIRSF" id="PIRSF006135">
    <property type="entry name" value="CobU"/>
    <property type="match status" value="1"/>
</dbReference>
<evidence type="ECO:0000256" key="4">
    <source>
        <dbReference type="ARBA" id="ARBA00003889"/>
    </source>
</evidence>
<dbReference type="PANTHER" id="PTHR34848">
    <property type="match status" value="1"/>
</dbReference>
<evidence type="ECO:0000256" key="2">
    <source>
        <dbReference type="ARBA" id="ARBA00000711"/>
    </source>
</evidence>
<dbReference type="STRING" id="1121420.SAMN02746098_04684"/>
<dbReference type="InterPro" id="IPR027417">
    <property type="entry name" value="P-loop_NTPase"/>
</dbReference>
<keyword evidence="12 19" id="KW-0547">Nucleotide-binding</keyword>
<evidence type="ECO:0000256" key="17">
    <source>
        <dbReference type="ARBA" id="ARBA00030571"/>
    </source>
</evidence>
<comment type="pathway">
    <text evidence="5">Cofactor biosynthesis; adenosylcobalamin biosynthesis; adenosylcobalamin from cob(II)yrinate a,c-diamide: step 6/7.</text>
</comment>
<evidence type="ECO:0000313" key="21">
    <source>
        <dbReference type="Proteomes" id="UP000183954"/>
    </source>
</evidence>
<sequence length="213" mass="23486">MSQFTLVTGGARSGKSSFAELLAAQAKRPVIYIATAQIWDEEMALRVKKHQLQRPPHWRLIEEPVNIRETLLQLKDEDGVILLDCVTLWLTNLLLAGQSHPATPSCPGGEEFSTDLENGHDAFNNLLEPQILDVVKNVAHLAREIKPRVIFVSNEVGQGIVPENPLARAYRDLAGRSNQILASSADEVYVVVAGIPMEIKHSGQKLLASLLKE</sequence>
<keyword evidence="13 20" id="KW-0418">Kinase</keyword>
<dbReference type="GO" id="GO:0005525">
    <property type="term" value="F:GTP binding"/>
    <property type="evidence" value="ECO:0007669"/>
    <property type="project" value="UniProtKB-KW"/>
</dbReference>
<comment type="pathway">
    <text evidence="6">Cofactor biosynthesis; adenosylcobalamin biosynthesis; adenosylcobalamin from cob(II)yrinate a,c-diamide: step 5/7.</text>
</comment>
<dbReference type="EC" id="2.7.7.62" evidence="9"/>
<feature type="binding site" evidence="19">
    <location>
        <position position="62"/>
    </location>
    <ligand>
        <name>GTP</name>
        <dbReference type="ChEBI" id="CHEBI:37565"/>
    </ligand>
</feature>
<reference evidence="21" key="1">
    <citation type="submission" date="2016-11" db="EMBL/GenBank/DDBJ databases">
        <authorList>
            <person name="Varghese N."/>
            <person name="Submissions S."/>
        </authorList>
    </citation>
    <scope>NUCLEOTIDE SEQUENCE [LARGE SCALE GENOMIC DNA]</scope>
    <source>
        <strain evidence="21">DSM 15449</strain>
    </source>
</reference>
<comment type="catalytic activity">
    <reaction evidence="3">
        <text>adenosylcob(III)inamide + GTP = adenosylcob(III)inamide phosphate + GDP + H(+)</text>
        <dbReference type="Rhea" id="RHEA:15765"/>
        <dbReference type="ChEBI" id="CHEBI:2480"/>
        <dbReference type="ChEBI" id="CHEBI:15378"/>
        <dbReference type="ChEBI" id="CHEBI:37565"/>
        <dbReference type="ChEBI" id="CHEBI:58189"/>
        <dbReference type="ChEBI" id="CHEBI:58502"/>
        <dbReference type="EC" id="2.7.1.156"/>
    </reaction>
</comment>
<dbReference type="RefSeq" id="WP_073032632.1">
    <property type="nucleotide sequence ID" value="NZ_FQXJ01000026.1"/>
</dbReference>
<dbReference type="Proteomes" id="UP000183954">
    <property type="component" value="Unassembled WGS sequence"/>
</dbReference>
<dbReference type="Gene3D" id="3.40.50.300">
    <property type="entry name" value="P-loop containing nucleotide triphosphate hydrolases"/>
    <property type="match status" value="1"/>
</dbReference>
<feature type="binding site" evidence="19">
    <location>
        <begin position="34"/>
        <end position="36"/>
    </location>
    <ligand>
        <name>GTP</name>
        <dbReference type="ChEBI" id="CHEBI:37565"/>
    </ligand>
</feature>
<dbReference type="EC" id="2.7.1.156" evidence="8"/>
<dbReference type="GO" id="GO:0009236">
    <property type="term" value="P:cobalamin biosynthetic process"/>
    <property type="evidence" value="ECO:0007669"/>
    <property type="project" value="UniProtKB-UniPathway"/>
</dbReference>
<evidence type="ECO:0000256" key="16">
    <source>
        <dbReference type="ARBA" id="ARBA00029570"/>
    </source>
</evidence>
<evidence type="ECO:0000313" key="20">
    <source>
        <dbReference type="EMBL" id="SHI81227.1"/>
    </source>
</evidence>
<evidence type="ECO:0000256" key="19">
    <source>
        <dbReference type="PIRSR" id="PIRSR006135-2"/>
    </source>
</evidence>
<evidence type="ECO:0000256" key="12">
    <source>
        <dbReference type="ARBA" id="ARBA00022741"/>
    </source>
</evidence>
<evidence type="ECO:0000256" key="3">
    <source>
        <dbReference type="ARBA" id="ARBA00001522"/>
    </source>
</evidence>
<dbReference type="InterPro" id="IPR003203">
    <property type="entry name" value="CobU/CobP"/>
</dbReference>
<dbReference type="UniPathway" id="UPA00148">
    <property type="reaction ID" value="UER00236"/>
</dbReference>
<dbReference type="Pfam" id="PF02283">
    <property type="entry name" value="CobU"/>
    <property type="match status" value="1"/>
</dbReference>
<dbReference type="NCBIfam" id="NF004469">
    <property type="entry name" value="PRK05800.1"/>
    <property type="match status" value="1"/>
</dbReference>
<dbReference type="SUPFAM" id="SSF52540">
    <property type="entry name" value="P-loop containing nucleoside triphosphate hydrolases"/>
    <property type="match status" value="1"/>
</dbReference>
<evidence type="ECO:0000256" key="1">
    <source>
        <dbReference type="ARBA" id="ARBA00000312"/>
    </source>
</evidence>
<dbReference type="PANTHER" id="PTHR34848:SF1">
    <property type="entry name" value="BIFUNCTIONAL ADENOSYLCOBALAMIN BIOSYNTHESIS PROTEIN COBU"/>
    <property type="match status" value="1"/>
</dbReference>
<keyword evidence="10" id="KW-0169">Cobalamin biosynthesis</keyword>
<name>A0A1M6E6V6_9FIRM</name>
<keyword evidence="15 19" id="KW-0342">GTP-binding</keyword>
<evidence type="ECO:0000256" key="5">
    <source>
        <dbReference type="ARBA" id="ARBA00004692"/>
    </source>
</evidence>
<gene>
    <name evidence="20" type="ORF">SAMN02746098_04684</name>
</gene>
<evidence type="ECO:0000256" key="14">
    <source>
        <dbReference type="ARBA" id="ARBA00022840"/>
    </source>
</evidence>
<comment type="catalytic activity">
    <reaction evidence="2">
        <text>adenosylcob(III)inamide phosphate + GTP + H(+) = adenosylcob(III)inamide-GDP + diphosphate</text>
        <dbReference type="Rhea" id="RHEA:22712"/>
        <dbReference type="ChEBI" id="CHEBI:15378"/>
        <dbReference type="ChEBI" id="CHEBI:33019"/>
        <dbReference type="ChEBI" id="CHEBI:37565"/>
        <dbReference type="ChEBI" id="CHEBI:58502"/>
        <dbReference type="ChEBI" id="CHEBI:60487"/>
        <dbReference type="EC" id="2.7.7.62"/>
    </reaction>
</comment>
<accession>A0A1M6E6V6</accession>
<dbReference type="AlphaFoldDB" id="A0A1M6E6V6"/>
<feature type="active site" description="GMP-histidine intermediate" evidence="18">
    <location>
        <position position="50"/>
    </location>
</feature>
<evidence type="ECO:0000256" key="11">
    <source>
        <dbReference type="ARBA" id="ARBA00022679"/>
    </source>
</evidence>
<dbReference type="GO" id="GO:0043752">
    <property type="term" value="F:adenosylcobinamide kinase activity"/>
    <property type="evidence" value="ECO:0007669"/>
    <property type="project" value="UniProtKB-EC"/>
</dbReference>
<protein>
    <recommendedName>
        <fullName evidence="16">Adenosylcobinamide kinase</fullName>
        <ecNumber evidence="8">2.7.1.156</ecNumber>
        <ecNumber evidence="9">2.7.7.62</ecNumber>
    </recommendedName>
    <alternativeName>
        <fullName evidence="17">Adenosylcobinamide-phosphate guanylyltransferase</fullName>
    </alternativeName>
</protein>
<evidence type="ECO:0000256" key="8">
    <source>
        <dbReference type="ARBA" id="ARBA00012016"/>
    </source>
</evidence>
<keyword evidence="20" id="KW-0548">Nucleotidyltransferase</keyword>
<evidence type="ECO:0000256" key="9">
    <source>
        <dbReference type="ARBA" id="ARBA00012523"/>
    </source>
</evidence>
<evidence type="ECO:0000256" key="15">
    <source>
        <dbReference type="ARBA" id="ARBA00023134"/>
    </source>
</evidence>